<name>A0A1Z3CF16_FUSNP</name>
<sequence>MIKELNYKTKMEAFELRKASQEKKIVANFLSEEEKELFKKKVLELLLKEDIVELQNLIKHDFWDNSIMLQNNKFSVLTYLISKKYIDERMVILDYTICKDGNIREFYIILETEPIITEEGKKELERLKKIYGE</sequence>
<proteinExistence type="predicted"/>
<accession>A0A1Z3CF16</accession>
<gene>
    <name evidence="1" type="ORF">CBG50_02170</name>
</gene>
<keyword evidence="2" id="KW-1185">Reference proteome</keyword>
<dbReference type="EMBL" id="CP021934">
    <property type="protein sequence ID" value="ASC02218.1"/>
    <property type="molecule type" value="Genomic_DNA"/>
</dbReference>
<evidence type="ECO:0000313" key="2">
    <source>
        <dbReference type="Proteomes" id="UP000196759"/>
    </source>
</evidence>
<protein>
    <submittedName>
        <fullName evidence="1">Uncharacterized protein</fullName>
    </submittedName>
</protein>
<dbReference type="AlphaFoldDB" id="A0A1Z3CF16"/>
<dbReference type="RefSeq" id="WP_088336785.1">
    <property type="nucleotide sequence ID" value="NZ_CP021934.1"/>
</dbReference>
<dbReference type="Proteomes" id="UP000196759">
    <property type="component" value="Chromosome"/>
</dbReference>
<reference evidence="1 2" key="1">
    <citation type="submission" date="2017-06" db="EMBL/GenBank/DDBJ databases">
        <title>Draft genome sequence of Fusobacterium nucleatum subsp. polymorphum KCOM 1260 (=ChDC F218).</title>
        <authorList>
            <person name="Kook J.-K."/>
            <person name="Park S.-N."/>
            <person name="Lim Y.K."/>
            <person name="Roh H."/>
        </authorList>
    </citation>
    <scope>NUCLEOTIDE SEQUENCE [LARGE SCALE GENOMIC DNA]</scope>
    <source>
        <strain evidence="2">KCOM 1260 (ChDC F218)</strain>
    </source>
</reference>
<organism evidence="1 2">
    <name type="scientific">Fusobacterium nucleatum subsp. polymorphum</name>
    <name type="common">Fusobacterium polymorphum</name>
    <dbReference type="NCBI Taxonomy" id="76857"/>
    <lineage>
        <taxon>Bacteria</taxon>
        <taxon>Fusobacteriati</taxon>
        <taxon>Fusobacteriota</taxon>
        <taxon>Fusobacteriia</taxon>
        <taxon>Fusobacteriales</taxon>
        <taxon>Fusobacteriaceae</taxon>
        <taxon>Fusobacterium</taxon>
    </lineage>
</organism>
<evidence type="ECO:0000313" key="1">
    <source>
        <dbReference type="EMBL" id="ASC02218.1"/>
    </source>
</evidence>